<dbReference type="SUPFAM" id="SSF52833">
    <property type="entry name" value="Thioredoxin-like"/>
    <property type="match status" value="1"/>
</dbReference>
<protein>
    <recommendedName>
        <fullName evidence="4">Thioredoxin-like fold domain-containing protein</fullName>
    </recommendedName>
</protein>
<reference evidence="2 3" key="1">
    <citation type="journal article" date="2016" name="Nat. Commun.">
        <title>Thousands of microbial genomes shed light on interconnected biogeochemical processes in an aquifer system.</title>
        <authorList>
            <person name="Anantharaman K."/>
            <person name="Brown C.T."/>
            <person name="Hug L.A."/>
            <person name="Sharon I."/>
            <person name="Castelle C.J."/>
            <person name="Probst A.J."/>
            <person name="Thomas B.C."/>
            <person name="Singh A."/>
            <person name="Wilkins M.J."/>
            <person name="Karaoz U."/>
            <person name="Brodie E.L."/>
            <person name="Williams K.H."/>
            <person name="Hubbard S.S."/>
            <person name="Banfield J.F."/>
        </authorList>
    </citation>
    <scope>NUCLEOTIDE SEQUENCE [LARGE SCALE GENOMIC DNA]</scope>
</reference>
<gene>
    <name evidence="2" type="ORF">A3C25_02210</name>
</gene>
<keyword evidence="1" id="KW-1133">Transmembrane helix</keyword>
<keyword evidence="1" id="KW-0812">Transmembrane</keyword>
<evidence type="ECO:0000313" key="3">
    <source>
        <dbReference type="Proteomes" id="UP000177913"/>
    </source>
</evidence>
<name>A0A1F7GWI5_9BACT</name>
<sequence>MHWPKFVIENDKNRQALAKIGLITVLFFVAANIFLRKTISKNKEQLIISENQLAVKKVKFSQKIRLESDCPDERSGNPDATLTIKYFYSPVCFWCILEDQHFDELLQKEGQAFKLEKYSREKCADIMQKHKLSLTPSFVFSSINDSQEYTVDGYISKENLVKVICDVTGSCLKSEPSLKDKIAPESQKIEINFK</sequence>
<accession>A0A1F7GWI5</accession>
<feature type="transmembrane region" description="Helical" evidence="1">
    <location>
        <begin position="16"/>
        <end position="35"/>
    </location>
</feature>
<organism evidence="2 3">
    <name type="scientific">Candidatus Roizmanbacteria bacterium RIFCSPHIGHO2_02_FULL_38_11</name>
    <dbReference type="NCBI Taxonomy" id="1802039"/>
    <lineage>
        <taxon>Bacteria</taxon>
        <taxon>Candidatus Roizmaniibacteriota</taxon>
    </lineage>
</organism>
<evidence type="ECO:0000313" key="2">
    <source>
        <dbReference type="EMBL" id="OGK23457.1"/>
    </source>
</evidence>
<dbReference type="InterPro" id="IPR036249">
    <property type="entry name" value="Thioredoxin-like_sf"/>
</dbReference>
<dbReference type="AlphaFoldDB" id="A0A1F7GWI5"/>
<evidence type="ECO:0008006" key="4">
    <source>
        <dbReference type="Google" id="ProtNLM"/>
    </source>
</evidence>
<proteinExistence type="predicted"/>
<keyword evidence="1" id="KW-0472">Membrane</keyword>
<dbReference type="Proteomes" id="UP000177913">
    <property type="component" value="Unassembled WGS sequence"/>
</dbReference>
<evidence type="ECO:0000256" key="1">
    <source>
        <dbReference type="SAM" id="Phobius"/>
    </source>
</evidence>
<dbReference type="Gene3D" id="3.40.30.10">
    <property type="entry name" value="Glutaredoxin"/>
    <property type="match status" value="1"/>
</dbReference>
<comment type="caution">
    <text evidence="2">The sequence shown here is derived from an EMBL/GenBank/DDBJ whole genome shotgun (WGS) entry which is preliminary data.</text>
</comment>
<dbReference type="EMBL" id="MFZO01000047">
    <property type="protein sequence ID" value="OGK23457.1"/>
    <property type="molecule type" value="Genomic_DNA"/>
</dbReference>